<dbReference type="Gene3D" id="3.90.220.20">
    <property type="entry name" value="DNA methylase specificity domains"/>
    <property type="match status" value="2"/>
</dbReference>
<name>A0A0A2MP33_9FLAO</name>
<dbReference type="InterPro" id="IPR052021">
    <property type="entry name" value="Type-I_RS_S_subunit"/>
</dbReference>
<dbReference type="PANTHER" id="PTHR30408:SF12">
    <property type="entry name" value="TYPE I RESTRICTION ENZYME MJAVIII SPECIFICITY SUBUNIT"/>
    <property type="match status" value="1"/>
</dbReference>
<dbReference type="AlphaFoldDB" id="A0A0A2MP33"/>
<dbReference type="SUPFAM" id="SSF116734">
    <property type="entry name" value="DNA methylase specificity domain"/>
    <property type="match status" value="2"/>
</dbReference>
<dbReference type="InterPro" id="IPR044946">
    <property type="entry name" value="Restrct_endonuc_typeI_TRD_sf"/>
</dbReference>
<reference evidence="5 6" key="1">
    <citation type="submission" date="2013-09" db="EMBL/GenBank/DDBJ databases">
        <authorList>
            <person name="Zeng Z."/>
            <person name="Chen C."/>
        </authorList>
    </citation>
    <scope>NUCLEOTIDE SEQUENCE [LARGE SCALE GENOMIC DNA]</scope>
    <source>
        <strain evidence="5 6">WB 4.1-42</strain>
    </source>
</reference>
<dbReference type="CDD" id="cd17248">
    <property type="entry name" value="RMtype1_S_AmiI-TRD2-CR2_like"/>
    <property type="match status" value="1"/>
</dbReference>
<dbReference type="STRING" id="1121898.GCA_000422725_01903"/>
<evidence type="ECO:0000313" key="5">
    <source>
        <dbReference type="EMBL" id="KGO93188.1"/>
    </source>
</evidence>
<dbReference type="GO" id="GO:0003677">
    <property type="term" value="F:DNA binding"/>
    <property type="evidence" value="ECO:0007669"/>
    <property type="project" value="UniProtKB-KW"/>
</dbReference>
<dbReference type="eggNOG" id="COG0732">
    <property type="taxonomic scope" value="Bacteria"/>
</dbReference>
<evidence type="ECO:0000256" key="1">
    <source>
        <dbReference type="ARBA" id="ARBA00010923"/>
    </source>
</evidence>
<comment type="similarity">
    <text evidence="1">Belongs to the type-I restriction system S methylase family.</text>
</comment>
<evidence type="ECO:0000259" key="4">
    <source>
        <dbReference type="Pfam" id="PF01420"/>
    </source>
</evidence>
<dbReference type="GO" id="GO:0009307">
    <property type="term" value="P:DNA restriction-modification system"/>
    <property type="evidence" value="ECO:0007669"/>
    <property type="project" value="UniProtKB-KW"/>
</dbReference>
<keyword evidence="2" id="KW-0680">Restriction system</keyword>
<keyword evidence="3" id="KW-0238">DNA-binding</keyword>
<gene>
    <name evidence="5" type="ORF">Q766_07720</name>
</gene>
<protein>
    <recommendedName>
        <fullName evidence="4">Type I restriction modification DNA specificity domain-containing protein</fullName>
    </recommendedName>
</protein>
<evidence type="ECO:0000256" key="2">
    <source>
        <dbReference type="ARBA" id="ARBA00022747"/>
    </source>
</evidence>
<keyword evidence="6" id="KW-1185">Reference proteome</keyword>
<feature type="domain" description="Type I restriction modification DNA specificity" evidence="4">
    <location>
        <begin position="212"/>
        <end position="359"/>
    </location>
</feature>
<dbReference type="InterPro" id="IPR000055">
    <property type="entry name" value="Restrct_endonuc_typeI_TRD"/>
</dbReference>
<sequence length="378" mass="42438">MRFKGFEGEWKEILLEDFAKRGSGHTPNKSYSEYYNGDINWISLTDSKKLDNGYIEFTNTKISQLGLDNSSAVLHPAGSVLLSRDAGVGKSAVMKKSMAVSQHFIVWTTKENVSSNWFLYNVLQILKPEFERIAIGSTIKTIGLPYFKKLKITAPSFHEQQKIASFLSVVDEKIQQLSRKNELLAQYKKGVIQQLFSGALRFKDANGADYPDWEEKKFGEVASKKSSNISANKIEENFGDFIIYGASGVLKKVDFYKEENDYISIVKDGAGVGRLLYCKGKSSVLGTMEIISPKQSIDTYFLYCLLSNIDFSKYVTGSTIPHIYFKDYSNEVCGIPSLPEQKKIAAFLSGIDAKIAHTGQQMAKSQRFKKGLLQQLFV</sequence>
<accession>A0A0A2MP33</accession>
<comment type="caution">
    <text evidence="5">The sequence shown here is derived from an EMBL/GenBank/DDBJ whole genome shotgun (WGS) entry which is preliminary data.</text>
</comment>
<feature type="domain" description="Type I restriction modification DNA specificity" evidence="4">
    <location>
        <begin position="9"/>
        <end position="183"/>
    </location>
</feature>
<dbReference type="Gene3D" id="1.10.287.1120">
    <property type="entry name" value="Bipartite methylase S protein"/>
    <property type="match status" value="1"/>
</dbReference>
<proteinExistence type="inferred from homology"/>
<dbReference type="Proteomes" id="UP000030111">
    <property type="component" value="Unassembled WGS sequence"/>
</dbReference>
<dbReference type="PANTHER" id="PTHR30408">
    <property type="entry name" value="TYPE-1 RESTRICTION ENZYME ECOKI SPECIFICITY PROTEIN"/>
    <property type="match status" value="1"/>
</dbReference>
<dbReference type="Pfam" id="PF01420">
    <property type="entry name" value="Methylase_S"/>
    <property type="match status" value="2"/>
</dbReference>
<organism evidence="5 6">
    <name type="scientific">Flavobacterium subsaxonicum WB 4.1-42 = DSM 21790</name>
    <dbReference type="NCBI Taxonomy" id="1121898"/>
    <lineage>
        <taxon>Bacteria</taxon>
        <taxon>Pseudomonadati</taxon>
        <taxon>Bacteroidota</taxon>
        <taxon>Flavobacteriia</taxon>
        <taxon>Flavobacteriales</taxon>
        <taxon>Flavobacteriaceae</taxon>
        <taxon>Flavobacterium</taxon>
    </lineage>
</organism>
<evidence type="ECO:0000313" key="6">
    <source>
        <dbReference type="Proteomes" id="UP000030111"/>
    </source>
</evidence>
<evidence type="ECO:0000256" key="3">
    <source>
        <dbReference type="ARBA" id="ARBA00023125"/>
    </source>
</evidence>
<dbReference type="EMBL" id="JRLY01000005">
    <property type="protein sequence ID" value="KGO93188.1"/>
    <property type="molecule type" value="Genomic_DNA"/>
</dbReference>